<reference evidence="1 2" key="1">
    <citation type="submission" date="2020-04" db="EMBL/GenBank/DDBJ databases">
        <authorList>
            <person name="Chase M.A."/>
            <person name="Coleman C.N."/>
            <person name="Cunha M.O."/>
            <person name="Daffner M."/>
            <person name="Deam C.J."/>
            <person name="Deloso L.J."/>
            <person name="Desomma A.M."/>
            <person name="Gallardo J."/>
            <person name="Horne M.E."/>
            <person name="Kanahan O.P."/>
            <person name="Lam V."/>
            <person name="Morgan R.T."/>
            <person name="Mustor E.M."/>
            <person name="Ricardo-Iglesias M."/>
            <person name="Sartorio C.J."/>
            <person name="Sciacchitano A.R."/>
            <person name="Tvenstrup A.W."/>
            <person name="Wood A.R."/>
            <person name="Pollenz R.S."/>
            <person name="Garlena R.A."/>
            <person name="Russell D.A."/>
            <person name="Pope W.H."/>
            <person name="Jacobs-Sera D."/>
            <person name="Hatfull G.F."/>
        </authorList>
    </citation>
    <scope>NUCLEOTIDE SEQUENCE [LARGE SCALE GENOMIC DNA]</scope>
</reference>
<proteinExistence type="predicted"/>
<organism evidence="1 2">
    <name type="scientific">Gordonia phage Secretariat</name>
    <dbReference type="NCBI Taxonomy" id="2725616"/>
    <lineage>
        <taxon>Viruses</taxon>
        <taxon>Duplodnaviria</taxon>
        <taxon>Heunggongvirae</taxon>
        <taxon>Uroviricota</taxon>
        <taxon>Caudoviricetes</taxon>
        <taxon>Deejayvirinae</taxon>
        <taxon>Secretariatvirus</taxon>
        <taxon>Secretariatvirus secretariat</taxon>
    </lineage>
</organism>
<dbReference type="RefSeq" id="YP_009859487.1">
    <property type="nucleotide sequence ID" value="NC_048876.1"/>
</dbReference>
<dbReference type="KEGG" id="vg:55630585"/>
<evidence type="ECO:0000313" key="2">
    <source>
        <dbReference type="Proteomes" id="UP000501526"/>
    </source>
</evidence>
<keyword evidence="2" id="KW-1185">Reference proteome</keyword>
<dbReference type="Proteomes" id="UP000501526">
    <property type="component" value="Segment"/>
</dbReference>
<protein>
    <submittedName>
        <fullName evidence="1">Uncharacterized protein</fullName>
    </submittedName>
</protein>
<sequence>MKDPYMNHTYVIDPENDIFDVVVRLSVRTGDGQFTDVTHRCGNAKVRPAMVINKETVDCLTCGSQFDLYPEGENLEQQAS</sequence>
<evidence type="ECO:0000313" key="1">
    <source>
        <dbReference type="EMBL" id="QJD49652.1"/>
    </source>
</evidence>
<gene>
    <name evidence="1" type="primary">77</name>
    <name evidence="1" type="ORF">SEA_SECRETARIAT_77</name>
</gene>
<accession>A0A6M3SXJ3</accession>
<dbReference type="EMBL" id="MT310850">
    <property type="protein sequence ID" value="QJD49652.1"/>
    <property type="molecule type" value="Genomic_DNA"/>
</dbReference>
<name>A0A6M3SXJ3_9CAUD</name>
<dbReference type="GeneID" id="55630585"/>